<feature type="domain" description="V-type proton ATPase subunit S1/VOA1 transmembrane" evidence="10">
    <location>
        <begin position="399"/>
        <end position="437"/>
    </location>
</feature>
<comment type="similarity">
    <text evidence="2">Belongs to the vacuolar ATPase subunit S1 family.</text>
</comment>
<accession>A0A6A4VPM3</accession>
<dbReference type="Proteomes" id="UP000440578">
    <property type="component" value="Unassembled WGS sequence"/>
</dbReference>
<evidence type="ECO:0000313" key="11">
    <source>
        <dbReference type="EMBL" id="KAF0293504.1"/>
    </source>
</evidence>
<evidence type="ECO:0000256" key="3">
    <source>
        <dbReference type="ARBA" id="ARBA00022692"/>
    </source>
</evidence>
<evidence type="ECO:0000259" key="9">
    <source>
        <dbReference type="Pfam" id="PF05827"/>
    </source>
</evidence>
<dbReference type="Pfam" id="PF05827">
    <property type="entry name" value="VAS1_LD"/>
    <property type="match status" value="1"/>
</dbReference>
<keyword evidence="5 7" id="KW-0472">Membrane</keyword>
<name>A0A6A4VPM3_AMPAM</name>
<feature type="region of interest" description="Disordered" evidence="6">
    <location>
        <begin position="193"/>
        <end position="212"/>
    </location>
</feature>
<feature type="domain" description="V-type proton ATPase subunit S1 luminal" evidence="9">
    <location>
        <begin position="269"/>
        <end position="382"/>
    </location>
</feature>
<evidence type="ECO:0000313" key="12">
    <source>
        <dbReference type="Proteomes" id="UP000440578"/>
    </source>
</evidence>
<dbReference type="Gene3D" id="2.40.160.110">
    <property type="match status" value="1"/>
</dbReference>
<dbReference type="EMBL" id="VIIS01001742">
    <property type="protein sequence ID" value="KAF0293504.1"/>
    <property type="molecule type" value="Genomic_DNA"/>
</dbReference>
<evidence type="ECO:0000256" key="7">
    <source>
        <dbReference type="SAM" id="Phobius"/>
    </source>
</evidence>
<proteinExistence type="inferred from homology"/>
<protein>
    <submittedName>
        <fullName evidence="11">V-type proton ATPase subunit S1</fullName>
    </submittedName>
</protein>
<evidence type="ECO:0000256" key="1">
    <source>
        <dbReference type="ARBA" id="ARBA00004167"/>
    </source>
</evidence>
<dbReference type="InterPro" id="IPR046755">
    <property type="entry name" value="VAS1_LD"/>
</dbReference>
<dbReference type="OrthoDB" id="9985059at2759"/>
<comment type="caution">
    <text evidence="11">The sequence shown here is derived from an EMBL/GenBank/DDBJ whole genome shotgun (WGS) entry which is preliminary data.</text>
</comment>
<organism evidence="11 12">
    <name type="scientific">Amphibalanus amphitrite</name>
    <name type="common">Striped barnacle</name>
    <name type="synonym">Balanus amphitrite</name>
    <dbReference type="NCBI Taxonomy" id="1232801"/>
    <lineage>
        <taxon>Eukaryota</taxon>
        <taxon>Metazoa</taxon>
        <taxon>Ecdysozoa</taxon>
        <taxon>Arthropoda</taxon>
        <taxon>Crustacea</taxon>
        <taxon>Multicrustacea</taxon>
        <taxon>Cirripedia</taxon>
        <taxon>Thoracica</taxon>
        <taxon>Thoracicalcarea</taxon>
        <taxon>Balanomorpha</taxon>
        <taxon>Balanoidea</taxon>
        <taxon>Balanidae</taxon>
        <taxon>Amphibalaninae</taxon>
        <taxon>Amphibalanus</taxon>
    </lineage>
</organism>
<dbReference type="GO" id="GO:0030641">
    <property type="term" value="P:regulation of cellular pH"/>
    <property type="evidence" value="ECO:0007669"/>
    <property type="project" value="TreeGrafter"/>
</dbReference>
<dbReference type="Pfam" id="PF20520">
    <property type="entry name" value="Ac45-VOA1_TM"/>
    <property type="match status" value="1"/>
</dbReference>
<evidence type="ECO:0000259" key="10">
    <source>
        <dbReference type="Pfam" id="PF20520"/>
    </source>
</evidence>
<keyword evidence="8" id="KW-0732">Signal</keyword>
<evidence type="ECO:0000256" key="8">
    <source>
        <dbReference type="SAM" id="SignalP"/>
    </source>
</evidence>
<dbReference type="InterPro" id="IPR008388">
    <property type="entry name" value="Ac45_acc_su"/>
</dbReference>
<comment type="subcellular location">
    <subcellularLocation>
        <location evidence="1">Membrane</location>
        <topology evidence="1">Single-pass membrane protein</topology>
    </subcellularLocation>
</comment>
<gene>
    <name evidence="11" type="primary">Atp6ap1_2</name>
    <name evidence="11" type="ORF">FJT64_000839</name>
</gene>
<evidence type="ECO:0000256" key="4">
    <source>
        <dbReference type="ARBA" id="ARBA00022989"/>
    </source>
</evidence>
<dbReference type="GO" id="GO:0001671">
    <property type="term" value="F:ATPase activator activity"/>
    <property type="evidence" value="ECO:0007669"/>
    <property type="project" value="TreeGrafter"/>
</dbReference>
<feature type="signal peptide" evidence="8">
    <location>
        <begin position="1"/>
        <end position="19"/>
    </location>
</feature>
<dbReference type="GO" id="GO:0033176">
    <property type="term" value="C:proton-transporting V-type ATPase complex"/>
    <property type="evidence" value="ECO:0007669"/>
    <property type="project" value="TreeGrafter"/>
</dbReference>
<keyword evidence="12" id="KW-1185">Reference proteome</keyword>
<evidence type="ECO:0000256" key="5">
    <source>
        <dbReference type="ARBA" id="ARBA00023136"/>
    </source>
</evidence>
<keyword evidence="3 7" id="KW-0812">Transmembrane</keyword>
<reference evidence="11 12" key="1">
    <citation type="submission" date="2019-07" db="EMBL/GenBank/DDBJ databases">
        <title>Draft genome assembly of a fouling barnacle, Amphibalanus amphitrite (Darwin, 1854): The first reference genome for Thecostraca.</title>
        <authorList>
            <person name="Kim W."/>
        </authorList>
    </citation>
    <scope>NUCLEOTIDE SEQUENCE [LARGE SCALE GENOMIC DNA]</scope>
    <source>
        <strain evidence="11">SNU_AA5</strain>
        <tissue evidence="11">Soma without cirri and trophi</tissue>
    </source>
</reference>
<evidence type="ECO:0000256" key="6">
    <source>
        <dbReference type="SAM" id="MobiDB-lite"/>
    </source>
</evidence>
<keyword evidence="4 7" id="KW-1133">Transmembrane helix</keyword>
<feature type="transmembrane region" description="Helical" evidence="7">
    <location>
        <begin position="400"/>
        <end position="423"/>
    </location>
</feature>
<evidence type="ECO:0000256" key="2">
    <source>
        <dbReference type="ARBA" id="ARBA00009037"/>
    </source>
</evidence>
<dbReference type="AlphaFoldDB" id="A0A6A4VPM3"/>
<dbReference type="PANTHER" id="PTHR12471:SF7">
    <property type="entry name" value="V-TYPE PROTON ATPASE SUBUNIT S1"/>
    <property type="match status" value="1"/>
</dbReference>
<dbReference type="PANTHER" id="PTHR12471">
    <property type="entry name" value="VACUOLAR ATP SYNTHASE SUBUNIT S1"/>
    <property type="match status" value="1"/>
</dbReference>
<sequence>MLAKSVLLLLLLLLAPSCAHVGTPVLLWKSSSGRGDLTLPDLQRASPTEEVSQFYQFLNAMESELLVIFLMNELNVEDFSGYPDALSQLQSEFESSEHVFAPSMPSVEMERLTSFQIINVSASGPSAIRLGDSITKTLLLVNLKDRSAADRREALLQVDDAIEHVLEQVRRLTDNYVAMLTGRYTSIGEDIESRSSRSLKASTPDKAPDKPTTPHHLFLNLGCILLYTSDSPVIHFMSMKAATSQHPLLLPLGSPSSNASSCNGSDVNSAIIVWQHANSSSVDLAGVTLNLTFRANMTRPGGTDVSFWTLSEVTLSYAGNVDDKAISKAVVTLDFDDVYAPRHFSYHCTSRMWAAEPSANATDNDAPVLTAIQLPGFQVQAFLAEGAKARFGRAWDCTTFFTIPILSGLFVTLLMLLILIISVKMLMNVPTMDRFDDPHGPLLMAHLPLASE</sequence>
<dbReference type="InterPro" id="IPR046756">
    <property type="entry name" value="VAS1/VOA1_TM"/>
</dbReference>
<feature type="chain" id="PRO_5025689702" evidence="8">
    <location>
        <begin position="20"/>
        <end position="452"/>
    </location>
</feature>